<dbReference type="PANTHER" id="PTHR34359">
    <property type="entry name" value="CLAVATA3/ESR (CLE)-RELATED PROTEIN 10"/>
    <property type="match status" value="1"/>
</dbReference>
<evidence type="ECO:0008006" key="8">
    <source>
        <dbReference type="Google" id="ProtNLM"/>
    </source>
</evidence>
<keyword evidence="4" id="KW-0379">Hydroxylation</keyword>
<keyword evidence="5" id="KW-0812">Transmembrane</keyword>
<dbReference type="InterPro" id="IPR039618">
    <property type="entry name" value="CLE9-13"/>
</dbReference>
<organism evidence="6 7">
    <name type="scientific">Fraxinus pennsylvanica</name>
    <dbReference type="NCBI Taxonomy" id="56036"/>
    <lineage>
        <taxon>Eukaryota</taxon>
        <taxon>Viridiplantae</taxon>
        <taxon>Streptophyta</taxon>
        <taxon>Embryophyta</taxon>
        <taxon>Tracheophyta</taxon>
        <taxon>Spermatophyta</taxon>
        <taxon>Magnoliopsida</taxon>
        <taxon>eudicotyledons</taxon>
        <taxon>Gunneridae</taxon>
        <taxon>Pentapetalae</taxon>
        <taxon>asterids</taxon>
        <taxon>lamiids</taxon>
        <taxon>Lamiales</taxon>
        <taxon>Oleaceae</taxon>
        <taxon>Oleeae</taxon>
        <taxon>Fraxinus</taxon>
    </lineage>
</organism>
<keyword evidence="5" id="KW-1133">Transmembrane helix</keyword>
<dbReference type="AlphaFoldDB" id="A0AAD1ZIZ0"/>
<evidence type="ECO:0000313" key="7">
    <source>
        <dbReference type="Proteomes" id="UP000834106"/>
    </source>
</evidence>
<accession>A0AAD1ZIZ0</accession>
<keyword evidence="3" id="KW-0221">Differentiation</keyword>
<reference evidence="6" key="1">
    <citation type="submission" date="2023-05" db="EMBL/GenBank/DDBJ databases">
        <authorList>
            <person name="Huff M."/>
        </authorList>
    </citation>
    <scope>NUCLEOTIDE SEQUENCE</scope>
</reference>
<keyword evidence="5" id="KW-0472">Membrane</keyword>
<sequence>MIDSKTSPDFIAPCFLFKKPFSFTSSHMALRTPHVLCSIIWLFLLLLVLFHEFYGIKYLQNSECNDSSSSSLLVHHPLIHRKTMASTKFDFSPFLNRRHHRKHSQERGPPEIDPCCGVEKRLVPTGPNPLHH</sequence>
<gene>
    <name evidence="6" type="ORF">FPE_LOCUS15520</name>
</gene>
<dbReference type="PANTHER" id="PTHR34359:SF24">
    <property type="entry name" value="INACTIVE PROTEIN FON2 SPARE1"/>
    <property type="match status" value="1"/>
</dbReference>
<proteinExistence type="inferred from homology"/>
<evidence type="ECO:0000256" key="5">
    <source>
        <dbReference type="SAM" id="Phobius"/>
    </source>
</evidence>
<dbReference type="GO" id="GO:0030154">
    <property type="term" value="P:cell differentiation"/>
    <property type="evidence" value="ECO:0007669"/>
    <property type="project" value="UniProtKB-KW"/>
</dbReference>
<evidence type="ECO:0000256" key="3">
    <source>
        <dbReference type="ARBA" id="ARBA00022782"/>
    </source>
</evidence>
<evidence type="ECO:0000256" key="4">
    <source>
        <dbReference type="ARBA" id="ARBA00023278"/>
    </source>
</evidence>
<evidence type="ECO:0000256" key="1">
    <source>
        <dbReference type="ARBA" id="ARBA00005416"/>
    </source>
</evidence>
<name>A0AAD1ZIZ0_9LAMI</name>
<feature type="transmembrane region" description="Helical" evidence="5">
    <location>
        <begin position="32"/>
        <end position="50"/>
    </location>
</feature>
<keyword evidence="2" id="KW-0217">Developmental protein</keyword>
<evidence type="ECO:0000256" key="2">
    <source>
        <dbReference type="ARBA" id="ARBA00022473"/>
    </source>
</evidence>
<dbReference type="EMBL" id="OU503044">
    <property type="protein sequence ID" value="CAI9768090.1"/>
    <property type="molecule type" value="Genomic_DNA"/>
</dbReference>
<dbReference type="Proteomes" id="UP000834106">
    <property type="component" value="Chromosome 9"/>
</dbReference>
<keyword evidence="7" id="KW-1185">Reference proteome</keyword>
<comment type="similarity">
    <text evidence="1">Belongs to the CLV3/ESR signal peptide family.</text>
</comment>
<evidence type="ECO:0000313" key="6">
    <source>
        <dbReference type="EMBL" id="CAI9768090.1"/>
    </source>
</evidence>
<protein>
    <recommendedName>
        <fullName evidence="8">CLAVATA3/ESR (CLE)-related protein 13</fullName>
    </recommendedName>
</protein>